<keyword evidence="3" id="KW-0804">Transcription</keyword>
<evidence type="ECO:0000313" key="5">
    <source>
        <dbReference type="EMBL" id="MBO4208654.1"/>
    </source>
</evidence>
<dbReference type="Proteomes" id="UP000823521">
    <property type="component" value="Unassembled WGS sequence"/>
</dbReference>
<dbReference type="InterPro" id="IPR028082">
    <property type="entry name" value="Peripla_BP_I"/>
</dbReference>
<keyword evidence="2" id="KW-0238">DNA-binding</keyword>
<dbReference type="Pfam" id="PF13377">
    <property type="entry name" value="Peripla_BP_3"/>
    <property type="match status" value="1"/>
</dbReference>
<keyword evidence="1" id="KW-0805">Transcription regulation</keyword>
<evidence type="ECO:0000256" key="3">
    <source>
        <dbReference type="ARBA" id="ARBA00023163"/>
    </source>
</evidence>
<protein>
    <submittedName>
        <fullName evidence="5">Substrate-binding domain-containing protein</fullName>
    </submittedName>
</protein>
<evidence type="ECO:0000256" key="1">
    <source>
        <dbReference type="ARBA" id="ARBA00023015"/>
    </source>
</evidence>
<dbReference type="EMBL" id="WVUH01000216">
    <property type="protein sequence ID" value="MBO4208654.1"/>
    <property type="molecule type" value="Genomic_DNA"/>
</dbReference>
<reference evidence="5 6" key="1">
    <citation type="submission" date="2019-12" db="EMBL/GenBank/DDBJ databases">
        <title>Whole genome sequencing of endophytic Actinobacterium Micromonospora sp. MPMI6T.</title>
        <authorList>
            <person name="Evv R."/>
            <person name="Podile A.R."/>
        </authorList>
    </citation>
    <scope>NUCLEOTIDE SEQUENCE [LARGE SCALE GENOMIC DNA]</scope>
    <source>
        <strain evidence="5 6">MPMI6</strain>
    </source>
</reference>
<comment type="caution">
    <text evidence="5">The sequence shown here is derived from an EMBL/GenBank/DDBJ whole genome shotgun (WGS) entry which is preliminary data.</text>
</comment>
<dbReference type="SUPFAM" id="SSF53822">
    <property type="entry name" value="Periplasmic binding protein-like I"/>
    <property type="match status" value="1"/>
</dbReference>
<evidence type="ECO:0000259" key="4">
    <source>
        <dbReference type="Pfam" id="PF13377"/>
    </source>
</evidence>
<feature type="non-terminal residue" evidence="5">
    <location>
        <position position="1"/>
    </location>
</feature>
<organism evidence="5 6">
    <name type="scientific">Micromonospora echinofusca</name>
    <dbReference type="NCBI Taxonomy" id="47858"/>
    <lineage>
        <taxon>Bacteria</taxon>
        <taxon>Bacillati</taxon>
        <taxon>Actinomycetota</taxon>
        <taxon>Actinomycetes</taxon>
        <taxon>Micromonosporales</taxon>
        <taxon>Micromonosporaceae</taxon>
        <taxon>Micromonospora</taxon>
    </lineage>
</organism>
<dbReference type="InterPro" id="IPR046335">
    <property type="entry name" value="LacI/GalR-like_sensor"/>
</dbReference>
<evidence type="ECO:0000256" key="2">
    <source>
        <dbReference type="ARBA" id="ARBA00023125"/>
    </source>
</evidence>
<dbReference type="RefSeq" id="WP_208815638.1">
    <property type="nucleotide sequence ID" value="NZ_WVUH01000216.1"/>
</dbReference>
<name>A0ABS3VWA0_MICEH</name>
<accession>A0ABS3VWA0</accession>
<evidence type="ECO:0000313" key="6">
    <source>
        <dbReference type="Proteomes" id="UP000823521"/>
    </source>
</evidence>
<keyword evidence="6" id="KW-1185">Reference proteome</keyword>
<gene>
    <name evidence="5" type="ORF">GSF22_21955</name>
</gene>
<sequence>ATAGTLRALRQLRREPGRDVALVALDEWPMFDVFTPDLATVSRDTDEMGTVSARLLLDMLDGAAPSTVTIDTTFHSRASLRPPWTTESVPAGGR</sequence>
<feature type="domain" description="Transcriptional regulator LacI/GalR-like sensor" evidence="4">
    <location>
        <begin position="3"/>
        <end position="79"/>
    </location>
</feature>
<proteinExistence type="predicted"/>
<dbReference type="Gene3D" id="3.40.50.2300">
    <property type="match status" value="1"/>
</dbReference>